<organism evidence="1 2">
    <name type="scientific">Halteria grandinella</name>
    <dbReference type="NCBI Taxonomy" id="5974"/>
    <lineage>
        <taxon>Eukaryota</taxon>
        <taxon>Sar</taxon>
        <taxon>Alveolata</taxon>
        <taxon>Ciliophora</taxon>
        <taxon>Intramacronucleata</taxon>
        <taxon>Spirotrichea</taxon>
        <taxon>Stichotrichia</taxon>
        <taxon>Sporadotrichida</taxon>
        <taxon>Halteriidae</taxon>
        <taxon>Halteria</taxon>
    </lineage>
</organism>
<accession>A0A8J8NCC3</accession>
<name>A0A8J8NCC3_HALGN</name>
<evidence type="ECO:0000313" key="2">
    <source>
        <dbReference type="Proteomes" id="UP000785679"/>
    </source>
</evidence>
<sequence>MSQRPLSMGIQEWLYLGGYILLTKPCHRRNNIIHKMIIQPLFWIGHGRDNSFDRGRQKKLIDIESARCTLIEIILTSRLND</sequence>
<keyword evidence="2" id="KW-1185">Reference proteome</keyword>
<protein>
    <submittedName>
        <fullName evidence="1">Uncharacterized protein</fullName>
    </submittedName>
</protein>
<dbReference type="Proteomes" id="UP000785679">
    <property type="component" value="Unassembled WGS sequence"/>
</dbReference>
<dbReference type="AlphaFoldDB" id="A0A8J8NCC3"/>
<proteinExistence type="predicted"/>
<comment type="caution">
    <text evidence="1">The sequence shown here is derived from an EMBL/GenBank/DDBJ whole genome shotgun (WGS) entry which is preliminary data.</text>
</comment>
<reference evidence="1" key="1">
    <citation type="submission" date="2019-06" db="EMBL/GenBank/DDBJ databases">
        <authorList>
            <person name="Zheng W."/>
        </authorList>
    </citation>
    <scope>NUCLEOTIDE SEQUENCE</scope>
    <source>
        <strain evidence="1">QDHG01</strain>
    </source>
</reference>
<gene>
    <name evidence="1" type="ORF">FGO68_gene15374</name>
</gene>
<dbReference type="EMBL" id="RRYP01022619">
    <property type="protein sequence ID" value="TNV72376.1"/>
    <property type="molecule type" value="Genomic_DNA"/>
</dbReference>
<evidence type="ECO:0000313" key="1">
    <source>
        <dbReference type="EMBL" id="TNV72376.1"/>
    </source>
</evidence>